<keyword evidence="4" id="KW-1185">Reference proteome</keyword>
<feature type="chain" id="PRO_5003212334" description="Lipoprotein" evidence="2">
    <location>
        <begin position="22"/>
        <end position="46"/>
    </location>
</feature>
<reference evidence="3 4" key="1">
    <citation type="submission" date="2010-12" db="EMBL/GenBank/DDBJ databases">
        <title>Complete sequence of Bacillus cellulosilyticus DSM 2522.</title>
        <authorList>
            <consortium name="US DOE Joint Genome Institute"/>
            <person name="Lucas S."/>
            <person name="Copeland A."/>
            <person name="Lapidus A."/>
            <person name="Cheng J.-F."/>
            <person name="Bruce D."/>
            <person name="Goodwin L."/>
            <person name="Pitluck S."/>
            <person name="Chertkov O."/>
            <person name="Detter J.C."/>
            <person name="Han C."/>
            <person name="Tapia R."/>
            <person name="Land M."/>
            <person name="Hauser L."/>
            <person name="Jeffries C."/>
            <person name="Kyrpides N."/>
            <person name="Ivanova N."/>
            <person name="Mikhailova N."/>
            <person name="Brumm P."/>
            <person name="Mead D."/>
            <person name="Woyke T."/>
        </authorList>
    </citation>
    <scope>NUCLEOTIDE SEQUENCE [LARGE SCALE GENOMIC DNA]</scope>
    <source>
        <strain evidence="4">ATCC 21833 / DSM 2522 / FERM P-1141 / JCM 9156 / N-4</strain>
    </source>
</reference>
<dbReference type="EMBL" id="CP002394">
    <property type="protein sequence ID" value="ADU32269.1"/>
    <property type="molecule type" value="Genomic_DNA"/>
</dbReference>
<organism evidence="3 4">
    <name type="scientific">Evansella cellulosilytica (strain ATCC 21833 / DSM 2522 / FERM P-1141 / JCM 9156 / N-4)</name>
    <name type="common">Bacillus cellulosilyticus</name>
    <dbReference type="NCBI Taxonomy" id="649639"/>
    <lineage>
        <taxon>Bacteria</taxon>
        <taxon>Bacillati</taxon>
        <taxon>Bacillota</taxon>
        <taxon>Bacilli</taxon>
        <taxon>Bacillales</taxon>
        <taxon>Bacillaceae</taxon>
        <taxon>Evansella</taxon>
    </lineage>
</organism>
<accession>E6TWK6</accession>
<dbReference type="KEGG" id="bco:Bcell_4038"/>
<evidence type="ECO:0000313" key="4">
    <source>
        <dbReference type="Proteomes" id="UP000001401"/>
    </source>
</evidence>
<dbReference type="Proteomes" id="UP000001401">
    <property type="component" value="Chromosome"/>
</dbReference>
<name>E6TWK6_EVAC2</name>
<feature type="region of interest" description="Disordered" evidence="1">
    <location>
        <begin position="25"/>
        <end position="46"/>
    </location>
</feature>
<evidence type="ECO:0008006" key="5">
    <source>
        <dbReference type="Google" id="ProtNLM"/>
    </source>
</evidence>
<dbReference type="PROSITE" id="PS51257">
    <property type="entry name" value="PROKAR_LIPOPROTEIN"/>
    <property type="match status" value="1"/>
</dbReference>
<gene>
    <name evidence="3" type="ordered locus">Bcell_4038</name>
</gene>
<evidence type="ECO:0000256" key="1">
    <source>
        <dbReference type="SAM" id="MobiDB-lite"/>
    </source>
</evidence>
<dbReference type="HOGENOM" id="CLU_3179978_0_0_9"/>
<protein>
    <recommendedName>
        <fullName evidence="5">Lipoprotein</fullName>
    </recommendedName>
</protein>
<sequence length="46" mass="5050" precursor="true">MKKKMFLTMLASFFAVGMLSACGDVEDGEPLDQEPIDEEVPADDDL</sequence>
<evidence type="ECO:0000256" key="2">
    <source>
        <dbReference type="SAM" id="SignalP"/>
    </source>
</evidence>
<evidence type="ECO:0000313" key="3">
    <source>
        <dbReference type="EMBL" id="ADU32269.1"/>
    </source>
</evidence>
<dbReference type="STRING" id="649639.Bcell_4038"/>
<keyword evidence="2" id="KW-0732">Signal</keyword>
<proteinExistence type="predicted"/>
<dbReference type="RefSeq" id="WP_013490595.1">
    <property type="nucleotide sequence ID" value="NC_014829.1"/>
</dbReference>
<feature type="signal peptide" evidence="2">
    <location>
        <begin position="1"/>
        <end position="21"/>
    </location>
</feature>
<dbReference type="AlphaFoldDB" id="E6TWK6"/>